<dbReference type="GeneID" id="8441297"/>
<keyword evidence="6" id="KW-0378">Hydrolase</keyword>
<proteinExistence type="inferred from homology"/>
<feature type="active site" description="Proton donor" evidence="5">
    <location>
        <position position="567"/>
    </location>
</feature>
<feature type="active site" evidence="5">
    <location>
        <position position="588"/>
    </location>
</feature>
<dbReference type="PANTHER" id="PTHR45679:SF5">
    <property type="entry name" value="ER DEGRADATION-ENHANCING ALPHA-MANNOSIDASE-LIKE PROTEIN 1"/>
    <property type="match status" value="1"/>
</dbReference>
<keyword evidence="6" id="KW-0326">Glycosidase</keyword>
<evidence type="ECO:0000256" key="8">
    <source>
        <dbReference type="SAM" id="Phobius"/>
    </source>
</evidence>
<keyword evidence="10" id="KW-1185">Reference proteome</keyword>
<dbReference type="InParanoid" id="C4JKE4"/>
<keyword evidence="8" id="KW-0472">Membrane</keyword>
<dbReference type="UniPathway" id="UPA00378"/>
<dbReference type="STRING" id="336963.C4JKE4"/>
<dbReference type="Proteomes" id="UP000002058">
    <property type="component" value="Unassembled WGS sequence"/>
</dbReference>
<evidence type="ECO:0000256" key="6">
    <source>
        <dbReference type="RuleBase" id="RU361193"/>
    </source>
</evidence>
<dbReference type="EMBL" id="CH476615">
    <property type="protein sequence ID" value="EEP77252.1"/>
    <property type="molecule type" value="Genomic_DNA"/>
</dbReference>
<protein>
    <recommendedName>
        <fullName evidence="6">alpha-1,2-Mannosidase</fullName>
        <ecNumber evidence="6">3.2.1.-</ecNumber>
    </recommendedName>
</protein>
<feature type="transmembrane region" description="Helical" evidence="8">
    <location>
        <begin position="94"/>
        <end position="114"/>
    </location>
</feature>
<dbReference type="InterPro" id="IPR036026">
    <property type="entry name" value="Seven-hairpin_glycosidases"/>
</dbReference>
<accession>C4JKE4</accession>
<evidence type="ECO:0000256" key="7">
    <source>
        <dbReference type="SAM" id="MobiDB-lite"/>
    </source>
</evidence>
<dbReference type="GO" id="GO:0005975">
    <property type="term" value="P:carbohydrate metabolic process"/>
    <property type="evidence" value="ECO:0007669"/>
    <property type="project" value="InterPro"/>
</dbReference>
<dbReference type="PRINTS" id="PR00747">
    <property type="entry name" value="GLYHDRLASE47"/>
</dbReference>
<dbReference type="RefSeq" id="XP_002542585.1">
    <property type="nucleotide sequence ID" value="XM_002542539.1"/>
</dbReference>
<evidence type="ECO:0000313" key="10">
    <source>
        <dbReference type="Proteomes" id="UP000002058"/>
    </source>
</evidence>
<keyword evidence="8" id="KW-0812">Transmembrane</keyword>
<keyword evidence="8" id="KW-1133">Transmembrane helix</keyword>
<feature type="active site" evidence="5">
    <location>
        <position position="440"/>
    </location>
</feature>
<dbReference type="InterPro" id="IPR001382">
    <property type="entry name" value="Glyco_hydro_47"/>
</dbReference>
<evidence type="ECO:0000256" key="3">
    <source>
        <dbReference type="ARBA" id="ARBA00022824"/>
    </source>
</evidence>
<dbReference type="GO" id="GO:0005509">
    <property type="term" value="F:calcium ion binding"/>
    <property type="evidence" value="ECO:0007669"/>
    <property type="project" value="InterPro"/>
</dbReference>
<dbReference type="InterPro" id="IPR012341">
    <property type="entry name" value="6hp_glycosidase-like_sf"/>
</dbReference>
<evidence type="ECO:0000256" key="1">
    <source>
        <dbReference type="ARBA" id="ARBA00004240"/>
    </source>
</evidence>
<dbReference type="Gene3D" id="1.50.10.10">
    <property type="match status" value="1"/>
</dbReference>
<dbReference type="GO" id="GO:0004571">
    <property type="term" value="F:mannosyl-oligosaccharide 1,2-alpha-mannosidase activity"/>
    <property type="evidence" value="ECO:0007669"/>
    <property type="project" value="InterPro"/>
</dbReference>
<dbReference type="GO" id="GO:0044322">
    <property type="term" value="C:endoplasmic reticulum quality control compartment"/>
    <property type="evidence" value="ECO:0007669"/>
    <property type="project" value="GOC"/>
</dbReference>
<evidence type="ECO:0000313" key="9">
    <source>
        <dbReference type="EMBL" id="EEP77252.1"/>
    </source>
</evidence>
<dbReference type="GO" id="GO:0016020">
    <property type="term" value="C:membrane"/>
    <property type="evidence" value="ECO:0007669"/>
    <property type="project" value="InterPro"/>
</dbReference>
<organism evidence="9 10">
    <name type="scientific">Uncinocarpus reesii (strain UAMH 1704)</name>
    <dbReference type="NCBI Taxonomy" id="336963"/>
    <lineage>
        <taxon>Eukaryota</taxon>
        <taxon>Fungi</taxon>
        <taxon>Dikarya</taxon>
        <taxon>Ascomycota</taxon>
        <taxon>Pezizomycotina</taxon>
        <taxon>Eurotiomycetes</taxon>
        <taxon>Eurotiomycetidae</taxon>
        <taxon>Onygenales</taxon>
        <taxon>Onygenaceae</taxon>
        <taxon>Uncinocarpus</taxon>
    </lineage>
</organism>
<evidence type="ECO:0000256" key="2">
    <source>
        <dbReference type="ARBA" id="ARBA00007658"/>
    </source>
</evidence>
<dbReference type="FunCoup" id="C4JKE4">
    <property type="interactions" value="457"/>
</dbReference>
<dbReference type="VEuPathDB" id="FungiDB:UREG_02101"/>
<keyword evidence="4" id="KW-0325">Glycoprotein</keyword>
<keyword evidence="3" id="KW-0256">Endoplasmic reticulum</keyword>
<dbReference type="eggNOG" id="KOG2429">
    <property type="taxonomic scope" value="Eukaryota"/>
</dbReference>
<name>C4JKE4_UNCRE</name>
<dbReference type="OMA" id="ATWRISF"/>
<dbReference type="InterPro" id="IPR044674">
    <property type="entry name" value="EDEM1/2/3"/>
</dbReference>
<dbReference type="Pfam" id="PF01532">
    <property type="entry name" value="Glyco_hydro_47"/>
    <property type="match status" value="1"/>
</dbReference>
<dbReference type="HOGENOM" id="CLU_003818_2_0_1"/>
<comment type="subcellular location">
    <subcellularLocation>
        <location evidence="1">Endoplasmic reticulum</location>
    </subcellularLocation>
</comment>
<dbReference type="AlphaFoldDB" id="C4JKE4"/>
<dbReference type="GO" id="GO:1904380">
    <property type="term" value="P:endoplasmic reticulum mannose trimming"/>
    <property type="evidence" value="ECO:0007669"/>
    <property type="project" value="InterPro"/>
</dbReference>
<dbReference type="SUPFAM" id="SSF48225">
    <property type="entry name" value="Seven-hairpin glycosidases"/>
    <property type="match status" value="1"/>
</dbReference>
<dbReference type="PANTHER" id="PTHR45679">
    <property type="entry name" value="ER DEGRADATION-ENHANCING ALPHA-MANNOSIDASE-LIKE PROTEIN 2"/>
    <property type="match status" value="1"/>
</dbReference>
<dbReference type="OrthoDB" id="8118055at2759"/>
<sequence length="1083" mass="119459">MSRDAFPDKVVHRNGNAVKIRIRASTNQSKGQVATSLVRFTGYGWDQVGTICSMASGVRSTPKQLDRPSMLHELFTIPSSLPVMHSRCRRIQMFNPIVIIVWTVRALLLLSWLLGVQGIRESRLQELRAETEHMFYHGFENYMKYAFPEDELRPLTCGSLTRDRENPAHIELNDVLGNYSLTLVDSLSTLAILSDAGSKTRNGWKAWTSFQDGVRDLVDLYGDGSNGPKGRGSRGRGFEVDSKVQVFETVIRGVGGLLSAHLFAVGDLPIRGYNPPVNEASYAKLWDKTHTTPSHPGIRWANGFVYDGQLLRLATDLATRLLPAFYTPTGLPYPRVNLRYGVPFYPNSPVNGNSTRDTSHSESAFPQEITETCSAGAGSLVLEFTVLSRLTGNGRFEELAKRAFWSVWVRRSDIGLIGAGIDAESGKWVNSYTGIGAGIDSFFEYALKSHILLSEGQPPPFNTSGPFHELDNHYTPLPEEAHSPDAFLRTWQQARNSIQHHLYRGSSYQHPHYIQGDIITGATRAFWMDSLSAYFPGLLTLAGDLDKAAEAHLLTAALWTRYSALPERWSVATGEIEGGLTWWGGRPEFVESTYYLYQATEDPWYLYVGEMAMRDIKRRCWTKCGWAGLQDVRTGQLSDRMESFFLGETANAPMATRPTLDLSFPPMPNSVLSSASLERVNDGIFVKSISGLRLGMIQDVPLFMEGGSAAVDGYRIQVINNIPLGKDEKVYVSRETTKVLEPTDPNFTQIEDLTMLDIIVDFKQPRISRNGSSTATRPPVNTGKLAEDVRAPVEDSSNMKLAFSSFMSQVTSLLRDEVMSSSPGSAIFGQSISRASIPALTATGKGAVPLPDTEEATIPTPWATSTSNKKSAHSLPWSSIYLAGELCDAPLPSSVPKMHQVIVIKRGNCSFSQKLRNIPGFRPSRSSLQLVIVVSYPQHGDPDFSPDAKSKSAAKETVSPFSEPIIELDESWLIRPLLDEIQVVADSIPRPHPISMVMALELESDCDAATYHISESHTGLSKSQTAPDSPLVNPSSHDGFLAQTILGPLWAFLLEFGFIGTAPMILPCSRTGMAARATWRISF</sequence>
<dbReference type="KEGG" id="ure:UREG_02101"/>
<evidence type="ECO:0000256" key="5">
    <source>
        <dbReference type="PIRSR" id="PIRSR601382-1"/>
    </source>
</evidence>
<gene>
    <name evidence="9" type="ORF">UREG_02101</name>
</gene>
<evidence type="ECO:0000256" key="4">
    <source>
        <dbReference type="ARBA" id="ARBA00023180"/>
    </source>
</evidence>
<comment type="similarity">
    <text evidence="2 6">Belongs to the glycosyl hydrolase 47 family.</text>
</comment>
<feature type="region of interest" description="Disordered" evidence="7">
    <location>
        <begin position="846"/>
        <end position="871"/>
    </location>
</feature>
<dbReference type="GO" id="GO:0036503">
    <property type="term" value="P:ERAD pathway"/>
    <property type="evidence" value="ECO:0007669"/>
    <property type="project" value="UniProtKB-ARBA"/>
</dbReference>
<dbReference type="EC" id="3.2.1.-" evidence="6"/>
<reference evidence="10" key="1">
    <citation type="journal article" date="2009" name="Genome Res.">
        <title>Comparative genomic analyses of the human fungal pathogens Coccidioides and their relatives.</title>
        <authorList>
            <person name="Sharpton T.J."/>
            <person name="Stajich J.E."/>
            <person name="Rounsley S.D."/>
            <person name="Gardner M.J."/>
            <person name="Wortman J.R."/>
            <person name="Jordar V.S."/>
            <person name="Maiti R."/>
            <person name="Kodira C.D."/>
            <person name="Neafsey D.E."/>
            <person name="Zeng Q."/>
            <person name="Hung C.-Y."/>
            <person name="McMahan C."/>
            <person name="Muszewska A."/>
            <person name="Grynberg M."/>
            <person name="Mandel M.A."/>
            <person name="Kellner E.M."/>
            <person name="Barker B.M."/>
            <person name="Galgiani J.N."/>
            <person name="Orbach M.J."/>
            <person name="Kirkland T.N."/>
            <person name="Cole G.T."/>
            <person name="Henn M.R."/>
            <person name="Birren B.W."/>
            <person name="Taylor J.W."/>
        </authorList>
    </citation>
    <scope>NUCLEOTIDE SEQUENCE [LARGE SCALE GENOMIC DNA]</scope>
    <source>
        <strain evidence="10">UAMH 1704</strain>
    </source>
</reference>
<feature type="active site" description="Proton donor" evidence="5">
    <location>
        <position position="248"/>
    </location>
</feature>